<protein>
    <submittedName>
        <fullName evidence="2">DUF4123 domain-containing protein</fullName>
    </submittedName>
</protein>
<reference evidence="2" key="1">
    <citation type="submission" date="2019-12" db="EMBL/GenBank/DDBJ databases">
        <title>Novel species isolated from a subtropical stream in China.</title>
        <authorList>
            <person name="Lu H."/>
        </authorList>
    </citation>
    <scope>NUCLEOTIDE SEQUENCE [LARGE SCALE GENOMIC DNA]</scope>
    <source>
        <strain evidence="2">FT81W</strain>
    </source>
</reference>
<feature type="domain" description="DUF4123" evidence="1">
    <location>
        <begin position="34"/>
        <end position="155"/>
    </location>
</feature>
<evidence type="ECO:0000313" key="2">
    <source>
        <dbReference type="EMBL" id="MYM95829.1"/>
    </source>
</evidence>
<accession>A0A845GTF1</accession>
<evidence type="ECO:0000313" key="3">
    <source>
        <dbReference type="Proteomes" id="UP000447355"/>
    </source>
</evidence>
<dbReference type="InterPro" id="IPR025391">
    <property type="entry name" value="DUF4123"/>
</dbReference>
<dbReference type="RefSeq" id="WP_161084921.1">
    <property type="nucleotide sequence ID" value="NZ_WWCX01000033.1"/>
</dbReference>
<sequence>MFFATNPPLATLPVQIAQEFQRLCDASPSDEVRLFALVDGAFDEEFFRMRSPRLFPRRSLYEDTSLQGLGTAVPYLLTAPEDAEARLAWLNRLFADCGAKPMLSILASVLDTDELVQHMRPYLIAMTPDTVEWPVRWGDTRVLPALLDVLTEPECGQLLAPVARWWWPGRDGALLSWQGEATEPVPTDFDKMPISDEVFAKLVDRSEADGVLANLYDSQPDLFRKDSPAQCHARVERHLRVASANGLHAAPARQHFSALALILSDDFTQHAAMTDLLRRVRQGADYKDEISALPGEFWRMTER</sequence>
<dbReference type="EMBL" id="WWCX01000033">
    <property type="protein sequence ID" value="MYM95829.1"/>
    <property type="molecule type" value="Genomic_DNA"/>
</dbReference>
<dbReference type="AlphaFoldDB" id="A0A845GTF1"/>
<dbReference type="Pfam" id="PF13503">
    <property type="entry name" value="DUF4123"/>
    <property type="match status" value="1"/>
</dbReference>
<proteinExistence type="predicted"/>
<name>A0A845GTF1_9BURK</name>
<organism evidence="2 3">
    <name type="scientific">Duganella vulcania</name>
    <dbReference type="NCBI Taxonomy" id="2692166"/>
    <lineage>
        <taxon>Bacteria</taxon>
        <taxon>Pseudomonadati</taxon>
        <taxon>Pseudomonadota</taxon>
        <taxon>Betaproteobacteria</taxon>
        <taxon>Burkholderiales</taxon>
        <taxon>Oxalobacteraceae</taxon>
        <taxon>Telluria group</taxon>
        <taxon>Duganella</taxon>
    </lineage>
</organism>
<evidence type="ECO:0000259" key="1">
    <source>
        <dbReference type="Pfam" id="PF13503"/>
    </source>
</evidence>
<gene>
    <name evidence="2" type="ORF">GTP90_18375</name>
</gene>
<comment type="caution">
    <text evidence="2">The sequence shown here is derived from an EMBL/GenBank/DDBJ whole genome shotgun (WGS) entry which is preliminary data.</text>
</comment>
<dbReference type="Proteomes" id="UP000447355">
    <property type="component" value="Unassembled WGS sequence"/>
</dbReference>